<protein>
    <submittedName>
        <fullName evidence="3">Pyridoxamine 5'-phosphate oxidase family protein</fullName>
    </submittedName>
</protein>
<dbReference type="InterPro" id="IPR011576">
    <property type="entry name" value="Pyridox_Oxase_N"/>
</dbReference>
<evidence type="ECO:0000313" key="3">
    <source>
        <dbReference type="EMBL" id="MEQ3541012.1"/>
    </source>
</evidence>
<accession>A0ABV1JYH6</accession>
<organism evidence="3 4">
    <name type="scientific">Pseudonocardia tropica</name>
    <dbReference type="NCBI Taxonomy" id="681289"/>
    <lineage>
        <taxon>Bacteria</taxon>
        <taxon>Bacillati</taxon>
        <taxon>Actinomycetota</taxon>
        <taxon>Actinomycetes</taxon>
        <taxon>Pseudonocardiales</taxon>
        <taxon>Pseudonocardiaceae</taxon>
        <taxon>Pseudonocardia</taxon>
    </lineage>
</organism>
<dbReference type="PANTHER" id="PTHR35176:SF6">
    <property type="entry name" value="HEME OXYGENASE HI_0854-RELATED"/>
    <property type="match status" value="1"/>
</dbReference>
<dbReference type="InterPro" id="IPR012349">
    <property type="entry name" value="Split_barrel_FMN-bd"/>
</dbReference>
<sequence length="129" mass="14030">MDELDATVRRRLQDDEIAWLTTVRPDGTPHVTPVWFVVDRSTWWVGCNVASVKVGNCRTHPAVALALDGGRAPVVAEGVATVLTCGFPAGVVALFDRKYGWDVEADDGSGPRALIEVATTRWLLRGTAW</sequence>
<dbReference type="Gene3D" id="2.30.110.10">
    <property type="entry name" value="Electron Transport, Fmn-binding Protein, Chain A"/>
    <property type="match status" value="1"/>
</dbReference>
<evidence type="ECO:0000259" key="2">
    <source>
        <dbReference type="Pfam" id="PF01243"/>
    </source>
</evidence>
<dbReference type="RefSeq" id="WP_345640634.1">
    <property type="nucleotide sequence ID" value="NZ_BAABLY010000004.1"/>
</dbReference>
<comment type="caution">
    <text evidence="3">The sequence shown here is derived from an EMBL/GenBank/DDBJ whole genome shotgun (WGS) entry which is preliminary data.</text>
</comment>
<dbReference type="InterPro" id="IPR052019">
    <property type="entry name" value="F420H2_bilvrd_red/Heme_oxyg"/>
</dbReference>
<dbReference type="PANTHER" id="PTHR35176">
    <property type="entry name" value="HEME OXYGENASE HI_0854-RELATED"/>
    <property type="match status" value="1"/>
</dbReference>
<proteinExistence type="predicted"/>
<reference evidence="3 4" key="1">
    <citation type="submission" date="2024-03" db="EMBL/GenBank/DDBJ databases">
        <title>Draft genome sequence of Pseudonocardia tropica JCM 19149.</title>
        <authorList>
            <person name="Butdee W."/>
            <person name="Duangmal K."/>
        </authorList>
    </citation>
    <scope>NUCLEOTIDE SEQUENCE [LARGE SCALE GENOMIC DNA]</scope>
    <source>
        <strain evidence="3 4">JCM 19149</strain>
    </source>
</reference>
<dbReference type="SUPFAM" id="SSF50475">
    <property type="entry name" value="FMN-binding split barrel"/>
    <property type="match status" value="1"/>
</dbReference>
<dbReference type="Proteomes" id="UP001464923">
    <property type="component" value="Unassembled WGS sequence"/>
</dbReference>
<keyword evidence="1" id="KW-0560">Oxidoreductase</keyword>
<keyword evidence="4" id="KW-1185">Reference proteome</keyword>
<feature type="domain" description="Pyridoxamine 5'-phosphate oxidase N-terminal" evidence="2">
    <location>
        <begin position="5"/>
        <end position="123"/>
    </location>
</feature>
<name>A0ABV1JYH6_9PSEU</name>
<gene>
    <name evidence="3" type="ORF">WHI96_19560</name>
</gene>
<evidence type="ECO:0000256" key="1">
    <source>
        <dbReference type="ARBA" id="ARBA00023002"/>
    </source>
</evidence>
<evidence type="ECO:0000313" key="4">
    <source>
        <dbReference type="Proteomes" id="UP001464923"/>
    </source>
</evidence>
<dbReference type="EMBL" id="JBEDNP010000011">
    <property type="protein sequence ID" value="MEQ3541012.1"/>
    <property type="molecule type" value="Genomic_DNA"/>
</dbReference>
<dbReference type="Pfam" id="PF01243">
    <property type="entry name" value="PNPOx_N"/>
    <property type="match status" value="1"/>
</dbReference>